<dbReference type="EMBL" id="FOQG01000013">
    <property type="protein sequence ID" value="SFI78865.1"/>
    <property type="molecule type" value="Genomic_DNA"/>
</dbReference>
<evidence type="ECO:0000313" key="4">
    <source>
        <dbReference type="Proteomes" id="UP000198649"/>
    </source>
</evidence>
<dbReference type="InterPro" id="IPR010093">
    <property type="entry name" value="SinI_DNA-bd"/>
</dbReference>
<feature type="compositionally biased region" description="Basic residues" evidence="1">
    <location>
        <begin position="1"/>
        <end position="14"/>
    </location>
</feature>
<evidence type="ECO:0000313" key="3">
    <source>
        <dbReference type="EMBL" id="SFI78865.1"/>
    </source>
</evidence>
<dbReference type="Proteomes" id="UP000198649">
    <property type="component" value="Unassembled WGS sequence"/>
</dbReference>
<protein>
    <submittedName>
        <fullName evidence="3">DNA binding domain-containing protein, excisionase family</fullName>
    </submittedName>
</protein>
<evidence type="ECO:0000259" key="2">
    <source>
        <dbReference type="Pfam" id="PF12728"/>
    </source>
</evidence>
<dbReference type="GO" id="GO:0003677">
    <property type="term" value="F:DNA binding"/>
    <property type="evidence" value="ECO:0007669"/>
    <property type="project" value="InterPro"/>
</dbReference>
<dbReference type="SUPFAM" id="SSF46955">
    <property type="entry name" value="Putative DNA-binding domain"/>
    <property type="match status" value="1"/>
</dbReference>
<dbReference type="NCBIfam" id="TIGR01764">
    <property type="entry name" value="excise"/>
    <property type="match status" value="1"/>
</dbReference>
<name>A0A1I3L368_9ACTN</name>
<evidence type="ECO:0000256" key="1">
    <source>
        <dbReference type="SAM" id="MobiDB-lite"/>
    </source>
</evidence>
<gene>
    <name evidence="3" type="ORF">SAMN05216561_1133</name>
</gene>
<dbReference type="Gene3D" id="1.10.10.60">
    <property type="entry name" value="Homeodomain-like"/>
    <property type="match status" value="1"/>
</dbReference>
<dbReference type="InterPro" id="IPR041657">
    <property type="entry name" value="HTH_17"/>
</dbReference>
<dbReference type="InterPro" id="IPR009061">
    <property type="entry name" value="DNA-bd_dom_put_sf"/>
</dbReference>
<feature type="domain" description="Helix-turn-helix" evidence="2">
    <location>
        <begin position="34"/>
        <end position="81"/>
    </location>
</feature>
<proteinExistence type="predicted"/>
<dbReference type="STRING" id="1005945.SAMN05216561_1133"/>
<organism evidence="3 4">
    <name type="scientific">Nocardioides psychrotolerans</name>
    <dbReference type="NCBI Taxonomy" id="1005945"/>
    <lineage>
        <taxon>Bacteria</taxon>
        <taxon>Bacillati</taxon>
        <taxon>Actinomycetota</taxon>
        <taxon>Actinomycetes</taxon>
        <taxon>Propionibacteriales</taxon>
        <taxon>Nocardioidaceae</taxon>
        <taxon>Nocardioides</taxon>
    </lineage>
</organism>
<dbReference type="AlphaFoldDB" id="A0A1I3L368"/>
<reference evidence="3 4" key="1">
    <citation type="submission" date="2016-10" db="EMBL/GenBank/DDBJ databases">
        <authorList>
            <person name="de Groot N.N."/>
        </authorList>
    </citation>
    <scope>NUCLEOTIDE SEQUENCE [LARGE SCALE GENOMIC DNA]</scope>
    <source>
        <strain evidence="3 4">CGMCC 1.11156</strain>
    </source>
</reference>
<keyword evidence="4" id="KW-1185">Reference proteome</keyword>
<dbReference type="Pfam" id="PF12728">
    <property type="entry name" value="HTH_17"/>
    <property type="match status" value="1"/>
</dbReference>
<sequence>MRRTATTAKRHGRHQPLVMGMTTGLPRPPVEPDLLDQAEVARRLNVSRTTIWRLAKRGEIRVVRIGSRTLIPRSELQRLIADGPGDVQSASGPS</sequence>
<feature type="region of interest" description="Disordered" evidence="1">
    <location>
        <begin position="1"/>
        <end position="29"/>
    </location>
</feature>
<accession>A0A1I3L368</accession>